<dbReference type="EMBL" id="UINC01188638">
    <property type="protein sequence ID" value="SVE01956.1"/>
    <property type="molecule type" value="Genomic_DNA"/>
</dbReference>
<feature type="transmembrane region" description="Helical" evidence="1">
    <location>
        <begin position="91"/>
        <end position="114"/>
    </location>
</feature>
<dbReference type="AlphaFoldDB" id="A0A383A223"/>
<evidence type="ECO:0008006" key="3">
    <source>
        <dbReference type="Google" id="ProtNLM"/>
    </source>
</evidence>
<feature type="non-terminal residue" evidence="2">
    <location>
        <position position="1"/>
    </location>
</feature>
<name>A0A383A223_9ZZZZ</name>
<reference evidence="2" key="1">
    <citation type="submission" date="2018-05" db="EMBL/GenBank/DDBJ databases">
        <authorList>
            <person name="Lanie J.A."/>
            <person name="Ng W.-L."/>
            <person name="Kazmierczak K.M."/>
            <person name="Andrzejewski T.M."/>
            <person name="Davidsen T.M."/>
            <person name="Wayne K.J."/>
            <person name="Tettelin H."/>
            <person name="Glass J.I."/>
            <person name="Rusch D."/>
            <person name="Podicherti R."/>
            <person name="Tsui H.-C.T."/>
            <person name="Winkler M.E."/>
        </authorList>
    </citation>
    <scope>NUCLEOTIDE SEQUENCE</scope>
</reference>
<evidence type="ECO:0000256" key="1">
    <source>
        <dbReference type="SAM" id="Phobius"/>
    </source>
</evidence>
<keyword evidence="1" id="KW-0472">Membrane</keyword>
<keyword evidence="1" id="KW-1133">Transmembrane helix</keyword>
<keyword evidence="1" id="KW-0812">Transmembrane</keyword>
<feature type="transmembrane region" description="Helical" evidence="1">
    <location>
        <begin position="58"/>
        <end position="79"/>
    </location>
</feature>
<accession>A0A383A223</accession>
<feature type="transmembrane region" description="Helical" evidence="1">
    <location>
        <begin position="15"/>
        <end position="37"/>
    </location>
</feature>
<proteinExistence type="predicted"/>
<sequence>GDPIGNLEKYLGFSWPFFAAVLSFILYAAAAWIIEILEFSPPRNWDGIDQALHWATEACPLVGLLTTFGSLLMALLAYGEAGPGQPETQAAFIKQFAIAFGSSIAGGLLALLAFTLHRLLPEYPEGFE</sequence>
<gene>
    <name evidence="2" type="ORF">METZ01_LOCUS454810</name>
</gene>
<organism evidence="2">
    <name type="scientific">marine metagenome</name>
    <dbReference type="NCBI Taxonomy" id="408172"/>
    <lineage>
        <taxon>unclassified sequences</taxon>
        <taxon>metagenomes</taxon>
        <taxon>ecological metagenomes</taxon>
    </lineage>
</organism>
<evidence type="ECO:0000313" key="2">
    <source>
        <dbReference type="EMBL" id="SVE01956.1"/>
    </source>
</evidence>
<protein>
    <recommendedName>
        <fullName evidence="3">MotA/TolQ/ExbB proton channel domain-containing protein</fullName>
    </recommendedName>
</protein>